<proteinExistence type="predicted"/>
<keyword evidence="3" id="KW-0812">Transmembrane</keyword>
<protein>
    <submittedName>
        <fullName evidence="4">Uncharacterized protein</fullName>
    </submittedName>
</protein>
<reference evidence="5" key="1">
    <citation type="submission" date="2019-06" db="EMBL/GenBank/DDBJ databases">
        <title>The complete genome of Emcibacter congregatus ZYLT.</title>
        <authorList>
            <person name="Zhao Z."/>
        </authorList>
    </citation>
    <scope>NUCLEOTIDE SEQUENCE [LARGE SCALE GENOMIC DNA]</scope>
    <source>
        <strain evidence="5">MCCC 1A06723</strain>
    </source>
</reference>
<name>A0A501PSQ6_9PROT</name>
<evidence type="ECO:0000256" key="2">
    <source>
        <dbReference type="SAM" id="MobiDB-lite"/>
    </source>
</evidence>
<evidence type="ECO:0000313" key="5">
    <source>
        <dbReference type="Proteomes" id="UP000319148"/>
    </source>
</evidence>
<feature type="transmembrane region" description="Helical" evidence="3">
    <location>
        <begin position="52"/>
        <end position="74"/>
    </location>
</feature>
<dbReference type="RefSeq" id="WP_139938056.1">
    <property type="nucleotide sequence ID" value="NZ_JBHSYP010000022.1"/>
</dbReference>
<evidence type="ECO:0000313" key="4">
    <source>
        <dbReference type="EMBL" id="TPD62806.1"/>
    </source>
</evidence>
<feature type="coiled-coil region" evidence="1">
    <location>
        <begin position="251"/>
        <end position="278"/>
    </location>
</feature>
<keyword evidence="3" id="KW-1133">Transmembrane helix</keyword>
<keyword evidence="5" id="KW-1185">Reference proteome</keyword>
<gene>
    <name evidence="4" type="ORF">FIV46_01635</name>
</gene>
<feature type="transmembrane region" description="Helical" evidence="3">
    <location>
        <begin position="86"/>
        <end position="110"/>
    </location>
</feature>
<accession>A0A501PSQ6</accession>
<evidence type="ECO:0000256" key="3">
    <source>
        <dbReference type="SAM" id="Phobius"/>
    </source>
</evidence>
<organism evidence="4 5">
    <name type="scientific">Emcibacter nanhaiensis</name>
    <dbReference type="NCBI Taxonomy" id="1505037"/>
    <lineage>
        <taxon>Bacteria</taxon>
        <taxon>Pseudomonadati</taxon>
        <taxon>Pseudomonadota</taxon>
        <taxon>Alphaproteobacteria</taxon>
        <taxon>Emcibacterales</taxon>
        <taxon>Emcibacteraceae</taxon>
        <taxon>Emcibacter</taxon>
    </lineage>
</organism>
<comment type="caution">
    <text evidence="4">The sequence shown here is derived from an EMBL/GenBank/DDBJ whole genome shotgun (WGS) entry which is preliminary data.</text>
</comment>
<dbReference type="Proteomes" id="UP000319148">
    <property type="component" value="Unassembled WGS sequence"/>
</dbReference>
<dbReference type="OrthoDB" id="9777715at2"/>
<feature type="compositionally biased region" description="Polar residues" evidence="2">
    <location>
        <begin position="1"/>
        <end position="16"/>
    </location>
</feature>
<evidence type="ECO:0000256" key="1">
    <source>
        <dbReference type="SAM" id="Coils"/>
    </source>
</evidence>
<dbReference type="EMBL" id="VFIY01000004">
    <property type="protein sequence ID" value="TPD62806.1"/>
    <property type="molecule type" value="Genomic_DNA"/>
</dbReference>
<dbReference type="SUPFAM" id="SSF58113">
    <property type="entry name" value="Apolipoprotein A-I"/>
    <property type="match status" value="1"/>
</dbReference>
<sequence>MSEQSTSQAEETINQDGQKETDQVVTPHPSSLRQNRINITREAGAKSWFKNYWPMLTSSILSIAWIAACVSLFLSSDRQLDRMPLYEMAGLLAGAMLPLMVIWLITLTFLRVTPLREERLALSSGLENLLSPLDIAQKRVETIVANLHKEIKHVEAAGEIAQSRIENLESRFQEQISSLFDATTTAEERTRAFQELMGTERESLTKLSGEINVQLKELETVFSQLKFDSETITNTTRKNSEKVSNEIVFQKKTLDERAQQIEARLDAMGEKLKQLTSEMDRSVDSSGEKLTGLSREIDARGIALTKTVELLQQQTGEICAKLDEQADTMGKLTGQAAADSERLTGLLKTQANELSTVAAGALAQTAEAGESFQSHAANLGRLFSEVAEKGNMLMEESSSRFAENTDQIQAIINEFSANLAEQIEDSTRRINTQNESLEHSLAARISNAEEILENQAEVIREGLKLQAEEIQSILNGNTEQIGQAIQGSLMDIQKHSETIGQQVEANVTKLNENISLMDSQGSRFEELSETYRTQLEQSEEKLKQQHDSLTGNITTVTEHIGLAIDKLKDQSSDLGAHGQAIIDNILSQTEQLATHVKEIRQRAESSLRDMQEIEGNIGEQLSAAEAKTGHITEDWRKTSDYIGAKCTETINHLGTLTERLKSLEVDNNRTAETAEANIKRISDELQHASESIYLASASAIEAADETNKVIEHHNEKFQQLIKSIQLSSNSVVADAEAFEKKISQKSGSGFSSLASRVMEQLQSFAIDIGRYVDEDVSDDLWQLYIKGDKGAFLRRLKKVSDRKIQNKVAEKCKDDPDFRRYVQDYMENFEDLMAKAMASNNNSPFAVALISSDAGKVYLALAQAVGKLS</sequence>
<feature type="region of interest" description="Disordered" evidence="2">
    <location>
        <begin position="1"/>
        <end position="28"/>
    </location>
</feature>
<keyword evidence="1" id="KW-0175">Coiled coil</keyword>
<keyword evidence="3" id="KW-0472">Membrane</keyword>
<dbReference type="Gene3D" id="1.20.5.1230">
    <property type="entry name" value="Apolipoprotein A-I"/>
    <property type="match status" value="1"/>
</dbReference>
<dbReference type="AlphaFoldDB" id="A0A501PSQ6"/>